<protein>
    <recommendedName>
        <fullName evidence="1">4-vinyl reductase 4VR domain-containing protein</fullName>
    </recommendedName>
</protein>
<organism evidence="2 3">
    <name type="scientific">Mesopusillimonas faecipullorum</name>
    <dbReference type="NCBI Taxonomy" id="2755040"/>
    <lineage>
        <taxon>Bacteria</taxon>
        <taxon>Pseudomonadati</taxon>
        <taxon>Pseudomonadota</taxon>
        <taxon>Betaproteobacteria</taxon>
        <taxon>Burkholderiales</taxon>
        <taxon>Alcaligenaceae</taxon>
        <taxon>Mesopusillimonas</taxon>
    </lineage>
</organism>
<dbReference type="InterPro" id="IPR004096">
    <property type="entry name" value="V4R"/>
</dbReference>
<dbReference type="PANTHER" id="PTHR35090:SF1">
    <property type="entry name" value="SLR0144 PROTEIN"/>
    <property type="match status" value="1"/>
</dbReference>
<evidence type="ECO:0000313" key="2">
    <source>
        <dbReference type="EMBL" id="MCB5362483.1"/>
    </source>
</evidence>
<evidence type="ECO:0000313" key="3">
    <source>
        <dbReference type="Proteomes" id="UP000776983"/>
    </source>
</evidence>
<dbReference type="PANTHER" id="PTHR35090">
    <property type="entry name" value="DNA-DIRECTED RNA POLYMERASE SUBUNIT I"/>
    <property type="match status" value="1"/>
</dbReference>
<dbReference type="SMART" id="SM00989">
    <property type="entry name" value="V4R"/>
    <property type="match status" value="1"/>
</dbReference>
<keyword evidence="3" id="KW-1185">Reference proteome</keyword>
<dbReference type="Gene3D" id="3.30.1380.20">
    <property type="entry name" value="Trafficking protein particle complex subunit 3"/>
    <property type="match status" value="1"/>
</dbReference>
<comment type="caution">
    <text evidence="2">The sequence shown here is derived from an EMBL/GenBank/DDBJ whole genome shotgun (WGS) entry which is preliminary data.</text>
</comment>
<reference evidence="2 3" key="1">
    <citation type="submission" date="2020-07" db="EMBL/GenBank/DDBJ databases">
        <title>Pusillimonas sp. nov., isolated from poultry manure in Taiwan.</title>
        <authorList>
            <person name="Lin S.-Y."/>
            <person name="Tang Y.-S."/>
            <person name="Young C.-C."/>
        </authorList>
    </citation>
    <scope>NUCLEOTIDE SEQUENCE [LARGE SCALE GENOMIC DNA]</scope>
    <source>
        <strain evidence="2 3">CC-YST705</strain>
    </source>
</reference>
<feature type="domain" description="4-vinyl reductase 4VR" evidence="1">
    <location>
        <begin position="104"/>
        <end position="166"/>
    </location>
</feature>
<gene>
    <name evidence="2" type="ORF">H0484_01765</name>
</gene>
<dbReference type="Proteomes" id="UP000776983">
    <property type="component" value="Unassembled WGS sequence"/>
</dbReference>
<evidence type="ECO:0000259" key="1">
    <source>
        <dbReference type="SMART" id="SM00989"/>
    </source>
</evidence>
<dbReference type="InterPro" id="IPR024096">
    <property type="entry name" value="NO_sig/Golgi_transp_ligand-bd"/>
</dbReference>
<name>A0ABS8C8Y1_9BURK</name>
<dbReference type="EMBL" id="JACDXW010000001">
    <property type="protein sequence ID" value="MCB5362483.1"/>
    <property type="molecule type" value="Genomic_DNA"/>
</dbReference>
<dbReference type="SUPFAM" id="SSF111126">
    <property type="entry name" value="Ligand-binding domain in the NO signalling and Golgi transport"/>
    <property type="match status" value="1"/>
</dbReference>
<dbReference type="Pfam" id="PF02830">
    <property type="entry name" value="V4R"/>
    <property type="match status" value="1"/>
</dbReference>
<proteinExistence type="predicted"/>
<accession>A0ABS8C8Y1</accession>
<sequence length="173" mass="18673">MAETLRDRLQWQTSHGQIMDADRRYLLMRTDVLMGAFRELPPEARQQAFAALARSANQGGGASTRAYFQSLQGDVSALLNTMTAYSAELGWGVWSFSRDAQAHEIHLKVHNSPFAAGFGASDCPVCHPIAGILQTVGELALGQPASVQETCCSAQGHAHCEFHIHALPAPASQ</sequence>